<feature type="compositionally biased region" description="Basic residues" evidence="1">
    <location>
        <begin position="498"/>
        <end position="507"/>
    </location>
</feature>
<accession>A0A8H2ZRU3</accession>
<dbReference type="InterPro" id="IPR011009">
    <property type="entry name" value="Kinase-like_dom_sf"/>
</dbReference>
<feature type="region of interest" description="Disordered" evidence="1">
    <location>
        <begin position="498"/>
        <end position="564"/>
    </location>
</feature>
<dbReference type="PANTHER" id="PTHR38248">
    <property type="entry name" value="FUNK1 6"/>
    <property type="match status" value="1"/>
</dbReference>
<evidence type="ECO:0000259" key="2">
    <source>
        <dbReference type="PROSITE" id="PS50011"/>
    </source>
</evidence>
<dbReference type="EMBL" id="CAJHIA010000017">
    <property type="protein sequence ID" value="CAD6446261.1"/>
    <property type="molecule type" value="Genomic_DNA"/>
</dbReference>
<evidence type="ECO:0000256" key="1">
    <source>
        <dbReference type="SAM" id="MobiDB-lite"/>
    </source>
</evidence>
<feature type="compositionally biased region" description="Basic and acidic residues" evidence="1">
    <location>
        <begin position="533"/>
        <end position="564"/>
    </location>
</feature>
<dbReference type="InterPro" id="IPR000719">
    <property type="entry name" value="Prot_kinase_dom"/>
</dbReference>
<evidence type="ECO:0000313" key="4">
    <source>
        <dbReference type="Proteomes" id="UP000624404"/>
    </source>
</evidence>
<feature type="domain" description="Protein kinase" evidence="2">
    <location>
        <begin position="424"/>
        <end position="824"/>
    </location>
</feature>
<dbReference type="Gene3D" id="1.10.510.10">
    <property type="entry name" value="Transferase(Phosphotransferase) domain 1"/>
    <property type="match status" value="1"/>
</dbReference>
<dbReference type="InterPro" id="IPR040976">
    <property type="entry name" value="Pkinase_fungal"/>
</dbReference>
<protein>
    <submittedName>
        <fullName evidence="3">C8d0058d-d38c-454e-86e6-d700d47043e8</fullName>
    </submittedName>
</protein>
<dbReference type="AlphaFoldDB" id="A0A8H2ZRU3"/>
<dbReference type="OrthoDB" id="5584477at2759"/>
<organism evidence="3 4">
    <name type="scientific">Sclerotinia trifoliorum</name>
    <dbReference type="NCBI Taxonomy" id="28548"/>
    <lineage>
        <taxon>Eukaryota</taxon>
        <taxon>Fungi</taxon>
        <taxon>Dikarya</taxon>
        <taxon>Ascomycota</taxon>
        <taxon>Pezizomycotina</taxon>
        <taxon>Leotiomycetes</taxon>
        <taxon>Helotiales</taxon>
        <taxon>Sclerotiniaceae</taxon>
        <taxon>Sclerotinia</taxon>
    </lineage>
</organism>
<dbReference type="Proteomes" id="UP000624404">
    <property type="component" value="Unassembled WGS sequence"/>
</dbReference>
<proteinExistence type="predicted"/>
<comment type="caution">
    <text evidence="3">The sequence shown here is derived from an EMBL/GenBank/DDBJ whole genome shotgun (WGS) entry which is preliminary data.</text>
</comment>
<dbReference type="PANTHER" id="PTHR38248:SF2">
    <property type="entry name" value="FUNK1 11"/>
    <property type="match status" value="1"/>
</dbReference>
<dbReference type="Pfam" id="PF17667">
    <property type="entry name" value="Pkinase_fungal"/>
    <property type="match status" value="1"/>
</dbReference>
<dbReference type="GO" id="GO:0004672">
    <property type="term" value="F:protein kinase activity"/>
    <property type="evidence" value="ECO:0007669"/>
    <property type="project" value="InterPro"/>
</dbReference>
<dbReference type="PROSITE" id="PS50011">
    <property type="entry name" value="PROTEIN_KINASE_DOM"/>
    <property type="match status" value="1"/>
</dbReference>
<evidence type="ECO:0000313" key="3">
    <source>
        <dbReference type="EMBL" id="CAD6446261.1"/>
    </source>
</evidence>
<reference evidence="3" key="1">
    <citation type="submission" date="2020-10" db="EMBL/GenBank/DDBJ databases">
        <authorList>
            <person name="Kusch S."/>
        </authorList>
    </citation>
    <scope>NUCLEOTIDE SEQUENCE</scope>
    <source>
        <strain evidence="3">SwB9</strain>
    </source>
</reference>
<gene>
    <name evidence="3" type="ORF">SCLTRI_LOCUS5966</name>
</gene>
<dbReference type="GO" id="GO:0005524">
    <property type="term" value="F:ATP binding"/>
    <property type="evidence" value="ECO:0007669"/>
    <property type="project" value="InterPro"/>
</dbReference>
<name>A0A8H2ZRU3_9HELO</name>
<keyword evidence="4" id="KW-1185">Reference proteome</keyword>
<feature type="compositionally biased region" description="Polar residues" evidence="1">
    <location>
        <begin position="519"/>
        <end position="529"/>
    </location>
</feature>
<dbReference type="SUPFAM" id="SSF56112">
    <property type="entry name" value="Protein kinase-like (PK-like)"/>
    <property type="match status" value="1"/>
</dbReference>
<sequence>MAISIELEIIKNNPIKNEYLNALATSKDNVPAIFSTATTETESMLSFLLIIQAELAARRLPSRITNGTLSRDISTLYSLVDANTVKVASAAPLVEKAFNSIQRGEGEGEFWDNVSDLVSLIRPTTPTIALDKAIVDDTPIRPNSASQLGNEQTHELVDQRIIEELAGRIYYDTKNFITNFIDGKNWSNQTWDIYKESKAQYRDGCWIDFPNLSLETEFYRWFMKFQGTVLHTLDRQYVTSNEKVLKGSEAKRKLDIFLTSEDASAKKEHEWSKVLVIGEHKSNPEMDRAPATLIQLAGYAREVFGSQPGRRFVPGFTICGSLMRLWMFDRSGSYSSEKFDIHEEPENFVRVISGYALMSDSELGLNTFVRSDGIGRYIVVRDTKIYLEEKPIASQKAIVCRGTTCYRGREPDSSDYKYVVKFAWPSDQRLREGRLLKLAKEREVKGIAEWFYDEQVTIDGEPDTISHLRRNMKFGALEKPSGKASWLESLESSRHLSRKSLFHKSKSKPSTDRSIGRRISTSTTQVSSGQKRKRDEGYDARHDRMKRSKSDDGGITEGHEDVSDMHHSIEEAEVDSLVGQETEAYGNRIHYCIVTLGAGRPLHTYRSVKELLVVFRDAIAGHKSLFDDGKILHRDVSENNIIIVDSATKEGSEGRMIDLDLAKELNSKPSGASYRTGTMQFMAIEVLQGKGHTYRHDLESFFYVFIWMCIRYGHEDVHPPSDKPKPTNQKSLKSSNPKILHYWYTGDYNQIANTKRGHIVGFNDITAEFSPQFTCLKGLAEELRSVLFPMKGSLLFTGTYKVSNIMYNGMIEAFERAIEGMEGG</sequence>